<keyword evidence="1" id="KW-0378">Hydrolase</keyword>
<dbReference type="InterPro" id="IPR036514">
    <property type="entry name" value="SGNH_hydro_sf"/>
</dbReference>
<accession>A0A1T4X786</accession>
<dbReference type="GO" id="GO:0016788">
    <property type="term" value="F:hydrolase activity, acting on ester bonds"/>
    <property type="evidence" value="ECO:0007669"/>
    <property type="project" value="UniProtKB-ARBA"/>
</dbReference>
<gene>
    <name evidence="3" type="ORF">SAMN02745130_02553</name>
</gene>
<feature type="domain" description="Sialate O-acetylesterase" evidence="2">
    <location>
        <begin position="24"/>
        <end position="240"/>
    </location>
</feature>
<dbReference type="OrthoDB" id="9795554at2"/>
<dbReference type="RefSeq" id="WP_078923013.1">
    <property type="nucleotide sequence ID" value="NZ_FUYB01000013.1"/>
</dbReference>
<evidence type="ECO:0000313" key="3">
    <source>
        <dbReference type="EMBL" id="SKA84925.1"/>
    </source>
</evidence>
<sequence length="252" mass="27901">MRLTGMLVSVVLLGLAGLAHAEDRIYLLAGQSNMMGKGKIAELPASYRQTPSNVKFYYQGREKGLAQFAYFGPEIGFAHEVARAFPNDTHIIIKQAATGSTIERWLPGQALYQGLLRQVGFSLPKDHDKKIDAIVWMQGESDARSADLAGQYGGRLNRFIQALRNDLASPNSLFILGQINPEDLAFSKVAQVQASQRQAQQATQNTILVSTDGLGKMYDHVHYNAHGQLELGKRFAKAYIDQARKRNQLAVR</sequence>
<evidence type="ECO:0000313" key="4">
    <source>
        <dbReference type="Proteomes" id="UP000190460"/>
    </source>
</evidence>
<dbReference type="Proteomes" id="UP000190460">
    <property type="component" value="Unassembled WGS sequence"/>
</dbReference>
<dbReference type="STRING" id="92487.SAMN02745130_02553"/>
<reference evidence="3 4" key="1">
    <citation type="submission" date="2017-02" db="EMBL/GenBank/DDBJ databases">
        <authorList>
            <person name="Peterson S.W."/>
        </authorList>
    </citation>
    <scope>NUCLEOTIDE SEQUENCE [LARGE SCALE GENOMIC DNA]</scope>
    <source>
        <strain evidence="3 4">ATCC 49788</strain>
    </source>
</reference>
<dbReference type="Pfam" id="PF03629">
    <property type="entry name" value="SASA"/>
    <property type="match status" value="1"/>
</dbReference>
<name>A0A1T4X786_9GAMM</name>
<dbReference type="Gene3D" id="3.40.50.1110">
    <property type="entry name" value="SGNH hydrolase"/>
    <property type="match status" value="1"/>
</dbReference>
<evidence type="ECO:0000256" key="1">
    <source>
        <dbReference type="ARBA" id="ARBA00022801"/>
    </source>
</evidence>
<evidence type="ECO:0000259" key="2">
    <source>
        <dbReference type="Pfam" id="PF03629"/>
    </source>
</evidence>
<keyword evidence="4" id="KW-1185">Reference proteome</keyword>
<dbReference type="SUPFAM" id="SSF52266">
    <property type="entry name" value="SGNH hydrolase"/>
    <property type="match status" value="1"/>
</dbReference>
<proteinExistence type="predicted"/>
<dbReference type="InterPro" id="IPR052940">
    <property type="entry name" value="Carb_Esterase_6"/>
</dbReference>
<dbReference type="InterPro" id="IPR005181">
    <property type="entry name" value="SASA"/>
</dbReference>
<organism evidence="3 4">
    <name type="scientific">Thiothrix eikelboomii</name>
    <dbReference type="NCBI Taxonomy" id="92487"/>
    <lineage>
        <taxon>Bacteria</taxon>
        <taxon>Pseudomonadati</taxon>
        <taxon>Pseudomonadota</taxon>
        <taxon>Gammaproteobacteria</taxon>
        <taxon>Thiotrichales</taxon>
        <taxon>Thiotrichaceae</taxon>
        <taxon>Thiothrix</taxon>
    </lineage>
</organism>
<dbReference type="PANTHER" id="PTHR31988:SF19">
    <property type="entry name" value="9-O-ACETYL-N-ACETYLNEURAMINIC ACID DEACETYLASE-RELATED"/>
    <property type="match status" value="1"/>
</dbReference>
<protein>
    <recommendedName>
        <fullName evidence="2">Sialate O-acetylesterase domain-containing protein</fullName>
    </recommendedName>
</protein>
<dbReference type="EMBL" id="FUYB01000013">
    <property type="protein sequence ID" value="SKA84925.1"/>
    <property type="molecule type" value="Genomic_DNA"/>
</dbReference>
<dbReference type="AlphaFoldDB" id="A0A1T4X786"/>
<dbReference type="PANTHER" id="PTHR31988">
    <property type="entry name" value="ESTERASE, PUTATIVE (DUF303)-RELATED"/>
    <property type="match status" value="1"/>
</dbReference>